<organism evidence="1 2">
    <name type="scientific">Xylaria curta</name>
    <dbReference type="NCBI Taxonomy" id="42375"/>
    <lineage>
        <taxon>Eukaryota</taxon>
        <taxon>Fungi</taxon>
        <taxon>Dikarya</taxon>
        <taxon>Ascomycota</taxon>
        <taxon>Pezizomycotina</taxon>
        <taxon>Sordariomycetes</taxon>
        <taxon>Xylariomycetidae</taxon>
        <taxon>Xylariales</taxon>
        <taxon>Xylariaceae</taxon>
        <taxon>Xylaria</taxon>
    </lineage>
</organism>
<dbReference type="Proteomes" id="UP001143856">
    <property type="component" value="Unassembled WGS sequence"/>
</dbReference>
<accession>A0ACC1P389</accession>
<reference evidence="1" key="1">
    <citation type="submission" date="2022-10" db="EMBL/GenBank/DDBJ databases">
        <title>Genome Sequence of Xylaria curta.</title>
        <authorList>
            <person name="Buettner E."/>
        </authorList>
    </citation>
    <scope>NUCLEOTIDE SEQUENCE</scope>
    <source>
        <strain evidence="1">Babe10</strain>
    </source>
</reference>
<evidence type="ECO:0000313" key="1">
    <source>
        <dbReference type="EMBL" id="KAJ2985391.1"/>
    </source>
</evidence>
<name>A0ACC1P389_9PEZI</name>
<evidence type="ECO:0000313" key="2">
    <source>
        <dbReference type="Proteomes" id="UP001143856"/>
    </source>
</evidence>
<protein>
    <submittedName>
        <fullName evidence="1">Uncharacterized protein</fullName>
    </submittedName>
</protein>
<proteinExistence type="predicted"/>
<dbReference type="EMBL" id="JAPDGR010001112">
    <property type="protein sequence ID" value="KAJ2985391.1"/>
    <property type="molecule type" value="Genomic_DNA"/>
</dbReference>
<keyword evidence="2" id="KW-1185">Reference proteome</keyword>
<comment type="caution">
    <text evidence="1">The sequence shown here is derived from an EMBL/GenBank/DDBJ whole genome shotgun (WGS) entry which is preliminary data.</text>
</comment>
<gene>
    <name evidence="1" type="ORF">NUW58_g5556</name>
</gene>
<sequence length="157" mass="17537">MCLYALAQNNRARCRDGNAQASPNHKLAREYLERAADGEYNYPPLALPLPFPLPLPLFPLLLKYPRNPGPAKLFQSTTDSRLPPPLPPLPVSISNQMSNAADRAIVQSKAWAAGKNYYETLTLLEAWHREAGDEEGAEATRIKRDTECAKAFEDLYL</sequence>